<dbReference type="AlphaFoldDB" id="A0A8H4C6A4"/>
<evidence type="ECO:0000259" key="3">
    <source>
        <dbReference type="PROSITE" id="PS50181"/>
    </source>
</evidence>
<keyword evidence="5" id="KW-1185">Reference proteome</keyword>
<evidence type="ECO:0000256" key="2">
    <source>
        <dbReference type="SAM" id="Phobius"/>
    </source>
</evidence>
<name>A0A8H4C6A4_COLGL</name>
<dbReference type="InterPro" id="IPR036047">
    <property type="entry name" value="F-box-like_dom_sf"/>
</dbReference>
<protein>
    <recommendedName>
        <fullName evidence="3">F-box domain-containing protein</fullName>
    </recommendedName>
</protein>
<feature type="compositionally biased region" description="Basic and acidic residues" evidence="1">
    <location>
        <begin position="84"/>
        <end position="98"/>
    </location>
</feature>
<reference evidence="4" key="1">
    <citation type="journal article" date="2020" name="Phytopathology">
        <title>Genome sequence and comparative analysis of Colletotrichum gloeosporioides isolated from Liriodendron leaves.</title>
        <authorList>
            <person name="Fu F.F."/>
            <person name="Hao Z."/>
            <person name="Wang P."/>
            <person name="Lu Y."/>
            <person name="Xue L.J."/>
            <person name="Wei G."/>
            <person name="Tian Y."/>
            <person name="Baishi H."/>
            <person name="Xu H."/>
            <person name="Shi J."/>
            <person name="Cheng T."/>
            <person name="Wang G."/>
            <person name="Yi Y."/>
            <person name="Chen J."/>
        </authorList>
    </citation>
    <scope>NUCLEOTIDE SEQUENCE</scope>
    <source>
        <strain evidence="4">Lc1</strain>
    </source>
</reference>
<feature type="transmembrane region" description="Helical" evidence="2">
    <location>
        <begin position="21"/>
        <end position="41"/>
    </location>
</feature>
<comment type="caution">
    <text evidence="4">The sequence shown here is derived from an EMBL/GenBank/DDBJ whole genome shotgun (WGS) entry which is preliminary data.</text>
</comment>
<dbReference type="Proteomes" id="UP000613401">
    <property type="component" value="Unassembled WGS sequence"/>
</dbReference>
<dbReference type="InterPro" id="IPR001810">
    <property type="entry name" value="F-box_dom"/>
</dbReference>
<evidence type="ECO:0000256" key="1">
    <source>
        <dbReference type="SAM" id="MobiDB-lite"/>
    </source>
</evidence>
<sequence>MELCNTRIAHMGVMECESQTFLGICVILGSFLLGLFIHALVPQSHAAASSAPPHFVETSAASQPQNAAPSEPAVLTTTSGSETPAERSANDGETETRKPNTALVSVVKAPKHHAIAMAHPSLFNTPLVLTAEPRPPFQPNIRSLMQVPRTALPPWEITFENNVKHSRLLNLPEEILLLILQLADIPDLYMWRQVSFTFWRIYQSNYFRNFHRNDKWRYAKLPEGLKGFEHDEETIRRARDQAYCDKCIIAKKQSRDIFSPRWGLQLKTLYCSFCRANHPRSSFSHKERQKNYVGRRCISWEGHFRVCPHETMSMPLILQYIDRIGIADKDRHAHQDIVICQVCQAVAEKLAGEDIRIRNNITPPKGSLLNAGPNYRGRPQVMFSLDWTLPVFEIPEDRGVTYPFLQQRLREFEETYGDMLCPHLRLERLLAPFDSRLCVCLGGDRRIGGVSPCDRNIDWVDHDQPARGCKRINSARIPGIFLQQDNDHWVKHEVICSAYCGRFIWTRKDRFVFLSRHTASFVYADGTGMPWDTLDNKLLEPQSYGAKDDIEAKHVLWCDDKACKNARKWKDSRH</sequence>
<keyword evidence="2" id="KW-1133">Transmembrane helix</keyword>
<evidence type="ECO:0000313" key="4">
    <source>
        <dbReference type="EMBL" id="KAF3798206.1"/>
    </source>
</evidence>
<keyword evidence="2" id="KW-0812">Transmembrane</keyword>
<evidence type="ECO:0000313" key="5">
    <source>
        <dbReference type="Proteomes" id="UP000613401"/>
    </source>
</evidence>
<dbReference type="PROSITE" id="PS50181">
    <property type="entry name" value="FBOX"/>
    <property type="match status" value="1"/>
</dbReference>
<feature type="region of interest" description="Disordered" evidence="1">
    <location>
        <begin position="56"/>
        <end position="100"/>
    </location>
</feature>
<feature type="compositionally biased region" description="Low complexity" evidence="1">
    <location>
        <begin position="56"/>
        <end position="73"/>
    </location>
</feature>
<dbReference type="SUPFAM" id="SSF81383">
    <property type="entry name" value="F-box domain"/>
    <property type="match status" value="1"/>
</dbReference>
<feature type="domain" description="F-box" evidence="3">
    <location>
        <begin position="165"/>
        <end position="210"/>
    </location>
</feature>
<dbReference type="EMBL" id="WVTB01000101">
    <property type="protein sequence ID" value="KAF3798206.1"/>
    <property type="molecule type" value="Genomic_DNA"/>
</dbReference>
<gene>
    <name evidence="4" type="ORF">GCG54_00010553</name>
</gene>
<dbReference type="RefSeq" id="XP_045257366.1">
    <property type="nucleotide sequence ID" value="XM_045410475.1"/>
</dbReference>
<proteinExistence type="predicted"/>
<accession>A0A8H4C6A4</accession>
<keyword evidence="2" id="KW-0472">Membrane</keyword>
<reference evidence="4" key="2">
    <citation type="submission" date="2020-03" db="EMBL/GenBank/DDBJ databases">
        <authorList>
            <person name="Fu F.-F."/>
            <person name="Chen J."/>
        </authorList>
    </citation>
    <scope>NUCLEOTIDE SEQUENCE</scope>
    <source>
        <strain evidence="4">Lc1</strain>
    </source>
</reference>
<organism evidence="4 5">
    <name type="scientific">Colletotrichum gloeosporioides</name>
    <name type="common">Anthracnose fungus</name>
    <name type="synonym">Glomerella cingulata</name>
    <dbReference type="NCBI Taxonomy" id="474922"/>
    <lineage>
        <taxon>Eukaryota</taxon>
        <taxon>Fungi</taxon>
        <taxon>Dikarya</taxon>
        <taxon>Ascomycota</taxon>
        <taxon>Pezizomycotina</taxon>
        <taxon>Sordariomycetes</taxon>
        <taxon>Hypocreomycetidae</taxon>
        <taxon>Glomerellales</taxon>
        <taxon>Glomerellaceae</taxon>
        <taxon>Colletotrichum</taxon>
        <taxon>Colletotrichum gloeosporioides species complex</taxon>
    </lineage>
</organism>
<dbReference type="GeneID" id="69017681"/>